<dbReference type="GO" id="GO:0008254">
    <property type="term" value="F:3'-nucleotidase activity"/>
    <property type="evidence" value="ECO:0007669"/>
    <property type="project" value="TreeGrafter"/>
</dbReference>
<evidence type="ECO:0000256" key="14">
    <source>
        <dbReference type="PIRSR" id="PIRSR600760-2"/>
    </source>
</evidence>
<feature type="binding site" evidence="14">
    <location>
        <position position="147"/>
    </location>
    <ligand>
        <name>Mg(2+)</name>
        <dbReference type="ChEBI" id="CHEBI:18420"/>
        <label>1</label>
        <note>catalytic</note>
    </ligand>
</feature>
<comment type="similarity">
    <text evidence="5">Belongs to the inositol monophosphatase superfamily.</text>
</comment>
<proteinExistence type="inferred from homology"/>
<dbReference type="PANTHER" id="PTHR43028:SF4">
    <property type="entry name" value="INOSITOL MONOPHOSPHATASE 3"/>
    <property type="match status" value="1"/>
</dbReference>
<dbReference type="InterPro" id="IPR000760">
    <property type="entry name" value="Inositol_monophosphatase-like"/>
</dbReference>
<reference evidence="16" key="1">
    <citation type="submission" date="2013-11" db="EMBL/GenBank/DDBJ databases">
        <authorList>
            <person name="Aslett M."/>
        </authorList>
    </citation>
    <scope>NUCLEOTIDE SEQUENCE [LARGE SCALE GENOMIC DNA]</scope>
    <source>
        <strain evidence="16">Edinburgh</strain>
    </source>
</reference>
<protein>
    <recommendedName>
        <fullName evidence="6">inositol-phosphate phosphatase</fullName>
        <ecNumber evidence="6">3.1.3.25</ecNumber>
    </recommendedName>
    <alternativeName>
        <fullName evidence="13">Myo-inositol monophosphatase A3</fullName>
    </alternativeName>
</protein>
<evidence type="ECO:0000313" key="16">
    <source>
        <dbReference type="Proteomes" id="UP000046395"/>
    </source>
</evidence>
<evidence type="ECO:0000256" key="1">
    <source>
        <dbReference type="ARBA" id="ARBA00001033"/>
    </source>
</evidence>
<dbReference type="WBParaSite" id="TMUE_1000005611.3">
    <property type="protein sequence ID" value="TMUE_1000005611.3"/>
    <property type="gene ID" value="WBGene00290107"/>
</dbReference>
<dbReference type="WBParaSite" id="TMUE_1000005611.2">
    <property type="protein sequence ID" value="TMUE_1000005611.2"/>
    <property type="gene ID" value="WBGene00290107"/>
</dbReference>
<evidence type="ECO:0000256" key="3">
    <source>
        <dbReference type="ARBA" id="ARBA00004167"/>
    </source>
</evidence>
<feature type="binding site" evidence="14">
    <location>
        <position position="148"/>
    </location>
    <ligand>
        <name>Mg(2+)</name>
        <dbReference type="ChEBI" id="CHEBI:18420"/>
        <label>1</label>
        <note>catalytic</note>
    </ligand>
</feature>
<name>A0A5S6QE27_TRIMR</name>
<dbReference type="GO" id="GO:0052834">
    <property type="term" value="F:inositol monophosphate phosphatase activity"/>
    <property type="evidence" value="ECO:0007669"/>
    <property type="project" value="UniProtKB-EC"/>
</dbReference>
<evidence type="ECO:0000313" key="17">
    <source>
        <dbReference type="WBParaSite" id="TMUE_1000005611.1"/>
    </source>
</evidence>
<evidence type="ECO:0000256" key="8">
    <source>
        <dbReference type="ARBA" id="ARBA00022723"/>
    </source>
</evidence>
<evidence type="ECO:0000256" key="10">
    <source>
        <dbReference type="ARBA" id="ARBA00022842"/>
    </source>
</evidence>
<dbReference type="Proteomes" id="UP000046395">
    <property type="component" value="Unassembled WGS sequence"/>
</dbReference>
<dbReference type="GO" id="GO:0016020">
    <property type="term" value="C:membrane"/>
    <property type="evidence" value="ECO:0007669"/>
    <property type="project" value="UniProtKB-SubCell"/>
</dbReference>
<comment type="subcellular location">
    <subcellularLocation>
        <location evidence="3">Membrane</location>
        <topology evidence="3">Single-pass membrane protein</topology>
    </subcellularLocation>
</comment>
<reference evidence="16" key="2">
    <citation type="submission" date="2014-03" db="EMBL/GenBank/DDBJ databases">
        <title>The whipworm genome and dual-species transcriptomics of an intimate host-pathogen interaction.</title>
        <authorList>
            <person name="Foth B.J."/>
            <person name="Tsai I.J."/>
            <person name="Reid A.J."/>
            <person name="Bancroft A.J."/>
            <person name="Nichol S."/>
            <person name="Tracey A."/>
            <person name="Holroyd N."/>
            <person name="Cotton J.A."/>
            <person name="Stanley E.J."/>
            <person name="Zarowiecki M."/>
            <person name="Liu J.Z."/>
            <person name="Huckvale T."/>
            <person name="Cooper P.J."/>
            <person name="Grencis R.K."/>
            <person name="Berriman M."/>
        </authorList>
    </citation>
    <scope>NUCLEOTIDE SEQUENCE [LARGE SCALE GENOMIC DNA]</scope>
    <source>
        <strain evidence="16">Edinburgh</strain>
    </source>
</reference>
<dbReference type="Gene3D" id="3.40.190.80">
    <property type="match status" value="1"/>
</dbReference>
<keyword evidence="8 14" id="KW-0479">Metal-binding</keyword>
<comment type="pathway">
    <text evidence="4">Polyol metabolism; myo-inositol biosynthesis; myo-inositol from D-glucose 6-phosphate: step 2/2.</text>
</comment>
<sequence>MLIYPRWFNLCVLILSMFFLYLFVLMWQRNPSISFDATVDLKELVALCIMGTLNAGHIARRTPYSTNTSPNFAPKVDRIVGRVISFAVQKFPGVKIVQQRFDEQSDDDVDSLRTNYYALWWKHRLLLEKLASVPVSLRELSVWISPIDFAQEPPSDHAHESIMVCVAVNSRPVFGIIHRPFANETVWGIVGYGCNPNCTRTARVTLLPLEFEPVNPPGHGIALIAQSGSANAGEIVASAFGKNWHVERVNGMGYKFLRVLNGSANFYLHTAAVQKWNLCAADAIFQAAGAQLTSINGAELTYSTEEDSTASGGFLASLDHHYYYLSRMLPVLQAVGS</sequence>
<dbReference type="GO" id="GO:0012505">
    <property type="term" value="C:endomembrane system"/>
    <property type="evidence" value="ECO:0007669"/>
    <property type="project" value="TreeGrafter"/>
</dbReference>
<dbReference type="GO" id="GO:0046872">
    <property type="term" value="F:metal ion binding"/>
    <property type="evidence" value="ECO:0007669"/>
    <property type="project" value="UniProtKB-KW"/>
</dbReference>
<evidence type="ECO:0000256" key="6">
    <source>
        <dbReference type="ARBA" id="ARBA00013106"/>
    </source>
</evidence>
<evidence type="ECO:0000256" key="12">
    <source>
        <dbReference type="ARBA" id="ARBA00023136"/>
    </source>
</evidence>
<feature type="transmembrane region" description="Helical" evidence="15">
    <location>
        <begin position="7"/>
        <end position="27"/>
    </location>
</feature>
<keyword evidence="11 15" id="KW-1133">Transmembrane helix</keyword>
<dbReference type="Pfam" id="PF00459">
    <property type="entry name" value="Inositol_P"/>
    <property type="match status" value="1"/>
</dbReference>
<dbReference type="InterPro" id="IPR050725">
    <property type="entry name" value="CysQ/Inositol_MonoPase"/>
</dbReference>
<keyword evidence="10 14" id="KW-0460">Magnesium</keyword>
<evidence type="ECO:0000256" key="7">
    <source>
        <dbReference type="ARBA" id="ARBA00022692"/>
    </source>
</evidence>
<reference evidence="17" key="3">
    <citation type="submission" date="2019-12" db="UniProtKB">
        <authorList>
            <consortium name="WormBaseParasite"/>
        </authorList>
    </citation>
    <scope>IDENTIFICATION</scope>
</reference>
<keyword evidence="9" id="KW-0378">Hydrolase</keyword>
<keyword evidence="16" id="KW-1185">Reference proteome</keyword>
<keyword evidence="7 15" id="KW-0812">Transmembrane</keyword>
<organism evidence="16 17">
    <name type="scientific">Trichuris muris</name>
    <name type="common">Mouse whipworm</name>
    <dbReference type="NCBI Taxonomy" id="70415"/>
    <lineage>
        <taxon>Eukaryota</taxon>
        <taxon>Metazoa</taxon>
        <taxon>Ecdysozoa</taxon>
        <taxon>Nematoda</taxon>
        <taxon>Enoplea</taxon>
        <taxon>Dorylaimia</taxon>
        <taxon>Trichinellida</taxon>
        <taxon>Trichuridae</taxon>
        <taxon>Trichuris</taxon>
    </lineage>
</organism>
<dbReference type="WBParaSite" id="TMUE_1000005611.1">
    <property type="protein sequence ID" value="TMUE_1000005611.1"/>
    <property type="gene ID" value="WBGene00290107"/>
</dbReference>
<dbReference type="Gene3D" id="3.30.540.10">
    <property type="entry name" value="Fructose-1,6-Bisphosphatase, subunit A, domain 1"/>
    <property type="match status" value="1"/>
</dbReference>
<evidence type="ECO:0000256" key="15">
    <source>
        <dbReference type="SAM" id="Phobius"/>
    </source>
</evidence>
<dbReference type="EC" id="3.1.3.25" evidence="6"/>
<evidence type="ECO:0000256" key="4">
    <source>
        <dbReference type="ARBA" id="ARBA00005152"/>
    </source>
</evidence>
<evidence type="ECO:0000256" key="5">
    <source>
        <dbReference type="ARBA" id="ARBA00009759"/>
    </source>
</evidence>
<evidence type="ECO:0000256" key="2">
    <source>
        <dbReference type="ARBA" id="ARBA00001946"/>
    </source>
</evidence>
<dbReference type="WBParaSite" id="TMUE_1000005611.4">
    <property type="protein sequence ID" value="TMUE_1000005611.4"/>
    <property type="gene ID" value="WBGene00290107"/>
</dbReference>
<keyword evidence="12 15" id="KW-0472">Membrane</keyword>
<evidence type="ECO:0000256" key="9">
    <source>
        <dbReference type="ARBA" id="ARBA00022801"/>
    </source>
</evidence>
<comment type="catalytic activity">
    <reaction evidence="1">
        <text>a myo-inositol phosphate + H2O = myo-inositol + phosphate</text>
        <dbReference type="Rhea" id="RHEA:24056"/>
        <dbReference type="ChEBI" id="CHEBI:15377"/>
        <dbReference type="ChEBI" id="CHEBI:17268"/>
        <dbReference type="ChEBI" id="CHEBI:43474"/>
        <dbReference type="ChEBI" id="CHEBI:84139"/>
        <dbReference type="EC" id="3.1.3.25"/>
    </reaction>
</comment>
<evidence type="ECO:0000256" key="13">
    <source>
        <dbReference type="ARBA" id="ARBA00042119"/>
    </source>
</evidence>
<dbReference type="SUPFAM" id="SSF56655">
    <property type="entry name" value="Carbohydrate phosphatase"/>
    <property type="match status" value="1"/>
</dbReference>
<dbReference type="AlphaFoldDB" id="A0A5S6QE27"/>
<dbReference type="PANTHER" id="PTHR43028">
    <property type="entry name" value="3'(2'),5'-BISPHOSPHATE NUCLEOTIDASE 1"/>
    <property type="match status" value="1"/>
</dbReference>
<comment type="cofactor">
    <cofactor evidence="2 14">
        <name>Mg(2+)</name>
        <dbReference type="ChEBI" id="CHEBI:18420"/>
    </cofactor>
</comment>
<accession>A0A5S6QE27</accession>
<evidence type="ECO:0000256" key="11">
    <source>
        <dbReference type="ARBA" id="ARBA00022989"/>
    </source>
</evidence>
<dbReference type="STRING" id="70415.A0A5S6QE27"/>